<evidence type="ECO:0000256" key="1">
    <source>
        <dbReference type="ARBA" id="ARBA00023015"/>
    </source>
</evidence>
<dbReference type="RefSeq" id="WP_162852949.1">
    <property type="nucleotide sequence ID" value="NZ_BAABEI010000012.1"/>
</dbReference>
<dbReference type="InterPro" id="IPR046532">
    <property type="entry name" value="DUF6597"/>
</dbReference>
<keyword evidence="3" id="KW-0804">Transcription</keyword>
<evidence type="ECO:0000256" key="2">
    <source>
        <dbReference type="ARBA" id="ARBA00023125"/>
    </source>
</evidence>
<keyword evidence="2" id="KW-0238">DNA-binding</keyword>
<keyword evidence="6" id="KW-1185">Reference proteome</keyword>
<proteinExistence type="predicted"/>
<feature type="domain" description="HTH araC/xylS-type" evidence="4">
    <location>
        <begin position="167"/>
        <end position="248"/>
    </location>
</feature>
<sequence>MTETILAKRYGDYREYAAAGALSAVIRCSWMHHAPEGPPVPRIAVVPDGCVDLLWTEAGFLIAGPDRTAAFPRLRPGETILGLRLRPGIARHLLRCDLDALAGKVVPLADIRTHGLSAHHDRLLAASGPRQRLRLLQALFAAEMAELPALRPDAAALHALGASRPPDAIAAEIGVTTRTLRRISIAEFGYGPKTLARILRLQDLLGRIASPAASLAGLAAEAGFADQAHMNREVLALTSLTPGEIRRQMRG</sequence>
<dbReference type="GO" id="GO:0003700">
    <property type="term" value="F:DNA-binding transcription factor activity"/>
    <property type="evidence" value="ECO:0007669"/>
    <property type="project" value="InterPro"/>
</dbReference>
<dbReference type="Pfam" id="PF20240">
    <property type="entry name" value="DUF6597"/>
    <property type="match status" value="1"/>
</dbReference>
<evidence type="ECO:0000259" key="4">
    <source>
        <dbReference type="PROSITE" id="PS01124"/>
    </source>
</evidence>
<accession>A0A4R2D3J3</accession>
<dbReference type="Proteomes" id="UP000295351">
    <property type="component" value="Unassembled WGS sequence"/>
</dbReference>
<dbReference type="PANTHER" id="PTHR46796:SF15">
    <property type="entry name" value="BLL1074 PROTEIN"/>
    <property type="match status" value="1"/>
</dbReference>
<dbReference type="Pfam" id="PF12833">
    <property type="entry name" value="HTH_18"/>
    <property type="match status" value="1"/>
</dbReference>
<dbReference type="GO" id="GO:0043565">
    <property type="term" value="F:sequence-specific DNA binding"/>
    <property type="evidence" value="ECO:0007669"/>
    <property type="project" value="InterPro"/>
</dbReference>
<dbReference type="PROSITE" id="PS01124">
    <property type="entry name" value="HTH_ARAC_FAMILY_2"/>
    <property type="match status" value="1"/>
</dbReference>
<dbReference type="EMBL" id="SLVX01000001">
    <property type="protein sequence ID" value="TCN48857.1"/>
    <property type="molecule type" value="Genomic_DNA"/>
</dbReference>
<reference evidence="5 6" key="1">
    <citation type="submission" date="2019-03" db="EMBL/GenBank/DDBJ databases">
        <title>Genomic Encyclopedia of Type Strains, Phase IV (KMG-IV): sequencing the most valuable type-strain genomes for metagenomic binning, comparative biology and taxonomic classification.</title>
        <authorList>
            <person name="Goeker M."/>
        </authorList>
    </citation>
    <scope>NUCLEOTIDE SEQUENCE [LARGE SCALE GENOMIC DNA]</scope>
    <source>
        <strain evidence="5 6">DSM 18401</strain>
    </source>
</reference>
<dbReference type="Gene3D" id="1.10.10.60">
    <property type="entry name" value="Homeodomain-like"/>
    <property type="match status" value="1"/>
</dbReference>
<organism evidence="5 6">
    <name type="scientific">Shinella granuli</name>
    <dbReference type="NCBI Taxonomy" id="323621"/>
    <lineage>
        <taxon>Bacteria</taxon>
        <taxon>Pseudomonadati</taxon>
        <taxon>Pseudomonadota</taxon>
        <taxon>Alphaproteobacteria</taxon>
        <taxon>Hyphomicrobiales</taxon>
        <taxon>Rhizobiaceae</taxon>
        <taxon>Shinella</taxon>
    </lineage>
</organism>
<dbReference type="PANTHER" id="PTHR46796">
    <property type="entry name" value="HTH-TYPE TRANSCRIPTIONAL ACTIVATOR RHAS-RELATED"/>
    <property type="match status" value="1"/>
</dbReference>
<gene>
    <name evidence="5" type="ORF">EV665_101596</name>
</gene>
<protein>
    <submittedName>
        <fullName evidence="5">Helix-turn-helix protein</fullName>
    </submittedName>
</protein>
<evidence type="ECO:0000313" key="5">
    <source>
        <dbReference type="EMBL" id="TCN48857.1"/>
    </source>
</evidence>
<dbReference type="InterPro" id="IPR050204">
    <property type="entry name" value="AraC_XylS_family_regulators"/>
</dbReference>
<keyword evidence="1" id="KW-0805">Transcription regulation</keyword>
<evidence type="ECO:0000256" key="3">
    <source>
        <dbReference type="ARBA" id="ARBA00023163"/>
    </source>
</evidence>
<evidence type="ECO:0000313" key="6">
    <source>
        <dbReference type="Proteomes" id="UP000295351"/>
    </source>
</evidence>
<comment type="caution">
    <text evidence="5">The sequence shown here is derived from an EMBL/GenBank/DDBJ whole genome shotgun (WGS) entry which is preliminary data.</text>
</comment>
<dbReference type="SMART" id="SM00342">
    <property type="entry name" value="HTH_ARAC"/>
    <property type="match status" value="1"/>
</dbReference>
<name>A0A4R2D3J3_SHIGR</name>
<dbReference type="InterPro" id="IPR018060">
    <property type="entry name" value="HTH_AraC"/>
</dbReference>
<dbReference type="AlphaFoldDB" id="A0A4R2D3J3"/>